<dbReference type="CDD" id="cd07067">
    <property type="entry name" value="HP_PGM_like"/>
    <property type="match status" value="1"/>
</dbReference>
<dbReference type="Proteomes" id="UP000271227">
    <property type="component" value="Unassembled WGS sequence"/>
</dbReference>
<dbReference type="InterPro" id="IPR013078">
    <property type="entry name" value="His_Pase_superF_clade-1"/>
</dbReference>
<reference evidence="1 2" key="1">
    <citation type="submission" date="2018-10" db="EMBL/GenBank/DDBJ databases">
        <title>Genomic Encyclopedia of Archaeal and Bacterial Type Strains, Phase II (KMG-II): from individual species to whole genera.</title>
        <authorList>
            <person name="Goeker M."/>
        </authorList>
    </citation>
    <scope>NUCLEOTIDE SEQUENCE [LARGE SCALE GENOMIC DNA]</scope>
    <source>
        <strain evidence="1 2">DSM 25217</strain>
    </source>
</reference>
<keyword evidence="2" id="KW-1185">Reference proteome</keyword>
<dbReference type="Pfam" id="PF00300">
    <property type="entry name" value="His_Phos_1"/>
    <property type="match status" value="1"/>
</dbReference>
<organism evidence="1 2">
    <name type="scientific">Eilatimonas milleporae</name>
    <dbReference type="NCBI Taxonomy" id="911205"/>
    <lineage>
        <taxon>Bacteria</taxon>
        <taxon>Pseudomonadati</taxon>
        <taxon>Pseudomonadota</taxon>
        <taxon>Alphaproteobacteria</taxon>
        <taxon>Kordiimonadales</taxon>
        <taxon>Kordiimonadaceae</taxon>
        <taxon>Eilatimonas</taxon>
    </lineage>
</organism>
<protein>
    <submittedName>
        <fullName evidence="1">Alpha-ribazole phosphatase</fullName>
    </submittedName>
</protein>
<evidence type="ECO:0000313" key="1">
    <source>
        <dbReference type="EMBL" id="RMB08723.1"/>
    </source>
</evidence>
<dbReference type="Gene3D" id="3.40.50.1240">
    <property type="entry name" value="Phosphoglycerate mutase-like"/>
    <property type="match status" value="1"/>
</dbReference>
<accession>A0A3M0CXR5</accession>
<dbReference type="InterPro" id="IPR029033">
    <property type="entry name" value="His_PPase_superfam"/>
</dbReference>
<gene>
    <name evidence="1" type="ORF">BXY39_1362</name>
</gene>
<dbReference type="RefSeq" id="WP_121938060.1">
    <property type="nucleotide sequence ID" value="NZ_REFR01000010.1"/>
</dbReference>
<name>A0A3M0CXR5_9PROT</name>
<dbReference type="AlphaFoldDB" id="A0A3M0CXR5"/>
<dbReference type="InParanoid" id="A0A3M0CXR5"/>
<dbReference type="SMART" id="SM00855">
    <property type="entry name" value="PGAM"/>
    <property type="match status" value="1"/>
</dbReference>
<dbReference type="OrthoDB" id="8347407at2"/>
<sequence>MKKTVATKILFLRHAPIRDAGRLHGRSDADADCTTVTPQSGFTLAGQGIDHIVTSPARRCVQTVHALWPEGLQSDAAKLGISTDPRLWEQDFGDWEGRPHTALPDLGPMPGDTLARHAPPNGESFMDVCARVRPALAGMVAGHGGQTLFVCAHAGSIRAALAVALGLSGGQALKFQIAPLSLTVLTHFEDDLWAAAQVGAQGLTVSGIS</sequence>
<dbReference type="EMBL" id="REFR01000010">
    <property type="protein sequence ID" value="RMB08723.1"/>
    <property type="molecule type" value="Genomic_DNA"/>
</dbReference>
<comment type="caution">
    <text evidence="1">The sequence shown here is derived from an EMBL/GenBank/DDBJ whole genome shotgun (WGS) entry which is preliminary data.</text>
</comment>
<proteinExistence type="predicted"/>
<dbReference type="SUPFAM" id="SSF53254">
    <property type="entry name" value="Phosphoglycerate mutase-like"/>
    <property type="match status" value="1"/>
</dbReference>
<evidence type="ECO:0000313" key="2">
    <source>
        <dbReference type="Proteomes" id="UP000271227"/>
    </source>
</evidence>